<accession>A0A4Y2FYV3</accession>
<dbReference type="EMBL" id="BGPR01001105">
    <property type="protein sequence ID" value="GBM45605.1"/>
    <property type="molecule type" value="Genomic_DNA"/>
</dbReference>
<protein>
    <submittedName>
        <fullName evidence="2">Uncharacterized protein</fullName>
    </submittedName>
</protein>
<keyword evidence="3" id="KW-1185">Reference proteome</keyword>
<comment type="caution">
    <text evidence="2">The sequence shown here is derived from an EMBL/GenBank/DDBJ whole genome shotgun (WGS) entry which is preliminary data.</text>
</comment>
<evidence type="ECO:0000313" key="2">
    <source>
        <dbReference type="EMBL" id="GBM45605.1"/>
    </source>
</evidence>
<dbReference type="PANTHER" id="PTHR33244">
    <property type="entry name" value="INTEGRASE CATALYTIC DOMAIN-CONTAINING PROTEIN-RELATED"/>
    <property type="match status" value="1"/>
</dbReference>
<dbReference type="Proteomes" id="UP000499080">
    <property type="component" value="Unassembled WGS sequence"/>
</dbReference>
<dbReference type="PANTHER" id="PTHR33244:SF3">
    <property type="entry name" value="PEPTIDASE A2 DOMAIN-CONTAINING PROTEIN"/>
    <property type="match status" value="1"/>
</dbReference>
<organism evidence="2 3">
    <name type="scientific">Araneus ventricosus</name>
    <name type="common">Orbweaver spider</name>
    <name type="synonym">Epeira ventricosa</name>
    <dbReference type="NCBI Taxonomy" id="182803"/>
    <lineage>
        <taxon>Eukaryota</taxon>
        <taxon>Metazoa</taxon>
        <taxon>Ecdysozoa</taxon>
        <taxon>Arthropoda</taxon>
        <taxon>Chelicerata</taxon>
        <taxon>Arachnida</taxon>
        <taxon>Araneae</taxon>
        <taxon>Araneomorphae</taxon>
        <taxon>Entelegynae</taxon>
        <taxon>Araneoidea</taxon>
        <taxon>Araneidae</taxon>
        <taxon>Araneus</taxon>
    </lineage>
</organism>
<evidence type="ECO:0000256" key="1">
    <source>
        <dbReference type="SAM" id="MobiDB-lite"/>
    </source>
</evidence>
<sequence length="176" mass="20798">MNSSPVQRLMSRKTRTLLPSSDKLLRPQVQYSVPEKINLKRKEAKKYYDRNSKQLPELEIGKEVFVRVPTTKKEDDKWKRGSVVEAHNSRSYDINAEDKTIRRNRNWLKQASGNDDGNNLREKSNKDTTKNARYEEKPSVMEEYEDKGMQQSNMEGNMPRMTRSERVIKTPKRYKD</sequence>
<feature type="compositionally biased region" description="Basic and acidic residues" evidence="1">
    <location>
        <begin position="118"/>
        <end position="140"/>
    </location>
</feature>
<name>A0A4Y2FYV3_ARAVE</name>
<dbReference type="AlphaFoldDB" id="A0A4Y2FYV3"/>
<feature type="region of interest" description="Disordered" evidence="1">
    <location>
        <begin position="108"/>
        <end position="176"/>
    </location>
</feature>
<reference evidence="2 3" key="1">
    <citation type="journal article" date="2019" name="Sci. Rep.">
        <title>Orb-weaving spider Araneus ventricosus genome elucidates the spidroin gene catalogue.</title>
        <authorList>
            <person name="Kono N."/>
            <person name="Nakamura H."/>
            <person name="Ohtoshi R."/>
            <person name="Moran D.A.P."/>
            <person name="Shinohara A."/>
            <person name="Yoshida Y."/>
            <person name="Fujiwara M."/>
            <person name="Mori M."/>
            <person name="Tomita M."/>
            <person name="Arakawa K."/>
        </authorList>
    </citation>
    <scope>NUCLEOTIDE SEQUENCE [LARGE SCALE GENOMIC DNA]</scope>
</reference>
<proteinExistence type="predicted"/>
<evidence type="ECO:0000313" key="3">
    <source>
        <dbReference type="Proteomes" id="UP000499080"/>
    </source>
</evidence>
<gene>
    <name evidence="2" type="ORF">AVEN_86544_1</name>
</gene>
<feature type="compositionally biased region" description="Polar residues" evidence="1">
    <location>
        <begin position="108"/>
        <end position="117"/>
    </location>
</feature>
<dbReference type="OrthoDB" id="8037975at2759"/>